<protein>
    <submittedName>
        <fullName evidence="1">Uncharacterized protein</fullName>
    </submittedName>
</protein>
<organism evidence="1 2">
    <name type="scientific">Trichogramma kaykai</name>
    <dbReference type="NCBI Taxonomy" id="54128"/>
    <lineage>
        <taxon>Eukaryota</taxon>
        <taxon>Metazoa</taxon>
        <taxon>Ecdysozoa</taxon>
        <taxon>Arthropoda</taxon>
        <taxon>Hexapoda</taxon>
        <taxon>Insecta</taxon>
        <taxon>Pterygota</taxon>
        <taxon>Neoptera</taxon>
        <taxon>Endopterygota</taxon>
        <taxon>Hymenoptera</taxon>
        <taxon>Apocrita</taxon>
        <taxon>Proctotrupomorpha</taxon>
        <taxon>Chalcidoidea</taxon>
        <taxon>Trichogrammatidae</taxon>
        <taxon>Trichogramma</taxon>
    </lineage>
</organism>
<reference evidence="1 2" key="1">
    <citation type="journal article" date="2024" name="bioRxiv">
        <title>A reference genome for Trichogramma kaykai: A tiny desert-dwelling parasitoid wasp with competing sex-ratio distorters.</title>
        <authorList>
            <person name="Culotta J."/>
            <person name="Lindsey A.R."/>
        </authorList>
    </citation>
    <scope>NUCLEOTIDE SEQUENCE [LARGE SCALE GENOMIC DNA]</scope>
    <source>
        <strain evidence="1 2">KSX58</strain>
    </source>
</reference>
<accession>A0ABD2W7G0</accession>
<sequence>MSESDIDMIVKQIPSNGMSPMSDGENVNIFRGIDSWLTTTSDQMCIDKDEDQSWAFIREFATTDHDDQSQASVQFLGEFAPVEGNQVGENLVCTFSEASTIIAPSSQVADDISSYGEFRKHFFKYYDRASTPFMCDNQLGEVTLERTASMEEVAILEEIQHQMDNASQSSWSRDDAGRLVHQNKDCSICSDIEIGSKDTSSTEEDSCDYSWEMNTEWKKYFL</sequence>
<evidence type="ECO:0000313" key="2">
    <source>
        <dbReference type="Proteomes" id="UP001627154"/>
    </source>
</evidence>
<keyword evidence="2" id="KW-1185">Reference proteome</keyword>
<comment type="caution">
    <text evidence="1">The sequence shown here is derived from an EMBL/GenBank/DDBJ whole genome shotgun (WGS) entry which is preliminary data.</text>
</comment>
<dbReference type="EMBL" id="JBJJXI010000126">
    <property type="protein sequence ID" value="KAL3388838.1"/>
    <property type="molecule type" value="Genomic_DNA"/>
</dbReference>
<dbReference type="AlphaFoldDB" id="A0ABD2W7G0"/>
<proteinExistence type="predicted"/>
<name>A0ABD2W7G0_9HYME</name>
<evidence type="ECO:0000313" key="1">
    <source>
        <dbReference type="EMBL" id="KAL3388838.1"/>
    </source>
</evidence>
<gene>
    <name evidence="1" type="ORF">TKK_016066</name>
</gene>
<dbReference type="Proteomes" id="UP001627154">
    <property type="component" value="Unassembled WGS sequence"/>
</dbReference>